<keyword evidence="1" id="KW-0677">Repeat</keyword>
<sequence>MPWQLCPLKRTKKTKIEPSSGYSPPNSNFPVVLKAERTVVSSQSTEKPHQSSPGSQLHGDSTSVNRKLASENPSTEIPDNQEPNSGQELAPNHTPAAEKKPVSTQEQADRLKNLGTSTINTGLWTEAQEKLNDDHLRQLKQFINIGGGDLHRAVEERLETIRGSRLEIEVNGKKHNVREGAKKVLDTLCRFEPVIKAATAAESHASLAWGGISAFLPFLATALSQTDDALDDLEAISNILVKFRAIEVVYDLSESKSAESVHIRDCHNKLRSKTVELYGKVLEHQIELMHHYEKSQFSRMTRNMTLQPIGDFRGIKKVEEAADEFLKTIDNSAIQSIDRGLRSLGDTVNRNLELTRQVYQNTRDIGQRQLLANLPRAESAGFDDILHDMELPQCHADTRREVLEKFGSWSNGEGGANCVFWLRGMAGTGKSTIARTFAQQLHDKGRLGASFFFSRVQDDRNKARRFFTTLALDLSQKVSGFSRCLGDSLLKNGNVETKNLETQWRCLILEPLEDLSSSLLAPLDLVLVVDALDELQSPEAVTHLIDLLLTAKKPKMIQLRVLVTSRNETHIVKRFSEQSGVTWLSLEDEGLSDSTKRDISIYVRHKLSLVAEKEDLKDWPAEEEIQQLLRFSGGLFIAAATACRYLERSDLPELKLPEFVKAGRSANKGTAALDDMYRYILNRMLTEGTDLDEIKQYFKVIVGTILISKEPLSISEIAELLGLLSRYIRPILKPLTSFLIVPESDNRPIQLFHLSFRDFLTNKERCDDEAMFINEDEAHRKLFRYCLEYLSSSPNLLKKTSADSITQAHSRLRSNGKGSLSKFREPFRATEISKAFKFISTHLLHWIEVLTLIGRIDDAVAGIATLKSVTVDVGEEFFQQFAEDSHRFILYHRPVIEKAPLQVYYMASVFTPTESLVRTHFSKHHPAWISKSPAMQTHWGSVTQTIPCTRMAGEFAISSDGGMVAFTENVHTITVWNSINGKLEHTFKLESFEEFGLFLMFSQNADTLTASLVRHTSGERMLKAWSLITGRALALEEDKGTFLSSLGDLSSWTFEPGYNAGQGTEPWKAETGWPFEARRVSLSANGTLVAFLYGGCVYIGETETRQIIRTWKWDSEVIQVAVSAIRAAILLSGNVIKVWDILNGDEFEIRITGIGIAQCLTLSSDGKKLACAGKSDFQIWDLDSRQMETTVETHSPILKLALFPLGKKIIVVSRNPSMQLWDIGRPNVSRTFRLSPAGESFSLSTDGTMLALPFEGGIQYWDIINDHFLAKPQVLLQNESMVFDEHYLWRRCPEEEEKHHSVERHPQGPLRISLDKTRVLTQSNDHCRLEVTSVGTGHCEFKVDRPKERLLMSTLSHDLTMIAIAFSSGVEIWDLKSQDMKNFKSPDGAYPISMIFSPQGTRIAIGWRNDTISIHNIATDEVEWWLFGHPSVVHSLQFSPDDLWTEEPFYTLSHSADWITYDNKEILALPQAFHRIPDDFLDPWESKRLSYHHRVNSVAYCSRSGGIVTFIFKGVPKFEE</sequence>
<dbReference type="SUPFAM" id="SSF50998">
    <property type="entry name" value="Quinoprotein alcohol dehydrogenase-like"/>
    <property type="match status" value="1"/>
</dbReference>
<organism evidence="5 6">
    <name type="scientific">Penicillium brevicompactum</name>
    <dbReference type="NCBI Taxonomy" id="5074"/>
    <lineage>
        <taxon>Eukaryota</taxon>
        <taxon>Fungi</taxon>
        <taxon>Dikarya</taxon>
        <taxon>Ascomycota</taxon>
        <taxon>Pezizomycotina</taxon>
        <taxon>Eurotiomycetes</taxon>
        <taxon>Eurotiomycetidae</taxon>
        <taxon>Eurotiales</taxon>
        <taxon>Aspergillaceae</taxon>
        <taxon>Penicillium</taxon>
    </lineage>
</organism>
<protein>
    <recommendedName>
        <fullName evidence="7">NACHT domain-containing protein</fullName>
    </recommendedName>
</protein>
<evidence type="ECO:0008006" key="7">
    <source>
        <dbReference type="Google" id="ProtNLM"/>
    </source>
</evidence>
<evidence type="ECO:0000313" key="5">
    <source>
        <dbReference type="EMBL" id="KAJ5352018.1"/>
    </source>
</evidence>
<evidence type="ECO:0000313" key="6">
    <source>
        <dbReference type="Proteomes" id="UP001147695"/>
    </source>
</evidence>
<dbReference type="PANTHER" id="PTHR10039">
    <property type="entry name" value="AMELOGENIN"/>
    <property type="match status" value="1"/>
</dbReference>
<dbReference type="InterPro" id="IPR011047">
    <property type="entry name" value="Quinoprotein_ADH-like_sf"/>
</dbReference>
<evidence type="ECO:0000256" key="2">
    <source>
        <dbReference type="SAM" id="MobiDB-lite"/>
    </source>
</evidence>
<dbReference type="InterPro" id="IPR001680">
    <property type="entry name" value="WD40_rpt"/>
</dbReference>
<dbReference type="InterPro" id="IPR056884">
    <property type="entry name" value="NPHP3-like_N"/>
</dbReference>
<comment type="caution">
    <text evidence="5">The sequence shown here is derived from an EMBL/GenBank/DDBJ whole genome shotgun (WGS) entry which is preliminary data.</text>
</comment>
<name>A0A9W9R757_PENBR</name>
<feature type="domain" description="Nephrocystin 3-like N-terminal" evidence="4">
    <location>
        <begin position="404"/>
        <end position="566"/>
    </location>
</feature>
<proteinExistence type="predicted"/>
<evidence type="ECO:0000256" key="1">
    <source>
        <dbReference type="ARBA" id="ARBA00022737"/>
    </source>
</evidence>
<dbReference type="InterPro" id="IPR027417">
    <property type="entry name" value="P-loop_NTPase"/>
</dbReference>
<reference evidence="5" key="2">
    <citation type="journal article" date="2023" name="IMA Fungus">
        <title>Comparative genomic study of the Penicillium genus elucidates a diverse pangenome and 15 lateral gene transfer events.</title>
        <authorList>
            <person name="Petersen C."/>
            <person name="Sorensen T."/>
            <person name="Nielsen M.R."/>
            <person name="Sondergaard T.E."/>
            <person name="Sorensen J.L."/>
            <person name="Fitzpatrick D.A."/>
            <person name="Frisvad J.C."/>
            <person name="Nielsen K.L."/>
        </authorList>
    </citation>
    <scope>NUCLEOTIDE SEQUENCE</scope>
    <source>
        <strain evidence="5">IBT 35673</strain>
    </source>
</reference>
<dbReference type="PANTHER" id="PTHR10039:SF17">
    <property type="entry name" value="FUNGAL STAND N-TERMINAL GOODBYE DOMAIN-CONTAINING PROTEIN-RELATED"/>
    <property type="match status" value="1"/>
</dbReference>
<feature type="region of interest" description="Disordered" evidence="2">
    <location>
        <begin position="1"/>
        <end position="108"/>
    </location>
</feature>
<dbReference type="Proteomes" id="UP001147695">
    <property type="component" value="Unassembled WGS sequence"/>
</dbReference>
<feature type="compositionally biased region" description="Polar residues" evidence="2">
    <location>
        <begin position="20"/>
        <end position="29"/>
    </location>
</feature>
<accession>A0A9W9R757</accession>
<evidence type="ECO:0000259" key="3">
    <source>
        <dbReference type="Pfam" id="PF17100"/>
    </source>
</evidence>
<feature type="compositionally biased region" description="Polar residues" evidence="2">
    <location>
        <begin position="39"/>
        <end position="87"/>
    </location>
</feature>
<dbReference type="Gene3D" id="3.40.50.300">
    <property type="entry name" value="P-loop containing nucleotide triphosphate hydrolases"/>
    <property type="match status" value="1"/>
</dbReference>
<dbReference type="Gene3D" id="2.130.10.10">
    <property type="entry name" value="YVTN repeat-like/Quinoprotein amine dehydrogenase"/>
    <property type="match status" value="2"/>
</dbReference>
<dbReference type="Pfam" id="PF17100">
    <property type="entry name" value="NACHT_N"/>
    <property type="match status" value="1"/>
</dbReference>
<gene>
    <name evidence="5" type="ORF">N7452_000992</name>
</gene>
<dbReference type="EMBL" id="JAPZBQ010000001">
    <property type="protein sequence ID" value="KAJ5352018.1"/>
    <property type="molecule type" value="Genomic_DNA"/>
</dbReference>
<reference evidence="5" key="1">
    <citation type="submission" date="2022-12" db="EMBL/GenBank/DDBJ databases">
        <authorList>
            <person name="Petersen C."/>
        </authorList>
    </citation>
    <scope>NUCLEOTIDE SEQUENCE</scope>
    <source>
        <strain evidence="5">IBT 35673</strain>
    </source>
</reference>
<dbReference type="InterPro" id="IPR015943">
    <property type="entry name" value="WD40/YVTN_repeat-like_dom_sf"/>
</dbReference>
<evidence type="ECO:0000259" key="4">
    <source>
        <dbReference type="Pfam" id="PF24883"/>
    </source>
</evidence>
<dbReference type="SUPFAM" id="SSF52540">
    <property type="entry name" value="P-loop containing nucleoside triphosphate hydrolases"/>
    <property type="match status" value="1"/>
</dbReference>
<feature type="domain" description="NWD NACHT-NTPase N-terminal" evidence="3">
    <location>
        <begin position="157"/>
        <end position="306"/>
    </location>
</feature>
<feature type="compositionally biased region" description="Basic and acidic residues" evidence="2">
    <location>
        <begin position="96"/>
        <end position="108"/>
    </location>
</feature>
<dbReference type="InterPro" id="IPR031359">
    <property type="entry name" value="NACHT_N"/>
</dbReference>
<dbReference type="Pfam" id="PF24883">
    <property type="entry name" value="NPHP3_N"/>
    <property type="match status" value="1"/>
</dbReference>
<dbReference type="SMART" id="SM00320">
    <property type="entry name" value="WD40"/>
    <property type="match status" value="6"/>
</dbReference>